<proteinExistence type="predicted"/>
<evidence type="ECO:0000313" key="2">
    <source>
        <dbReference type="Proteomes" id="UP001633002"/>
    </source>
</evidence>
<reference evidence="1 2" key="1">
    <citation type="submission" date="2024-09" db="EMBL/GenBank/DDBJ databases">
        <title>Chromosome-scale assembly of Riccia sorocarpa.</title>
        <authorList>
            <person name="Paukszto L."/>
        </authorList>
    </citation>
    <scope>NUCLEOTIDE SEQUENCE [LARGE SCALE GENOMIC DNA]</scope>
    <source>
        <strain evidence="1">LP-2024</strain>
        <tissue evidence="1">Aerial parts of the thallus</tissue>
    </source>
</reference>
<sequence>MEQQVLQAQLMSLRPLPHEEMEFADFVRILEQEGPPAAPQTQEPDMHDKDVVVIPSAPAPPPQVIDLSPLGSHVASVSVGEDESADSDVLVLDEVPEGFPDRPPRVAQ</sequence>
<dbReference type="EMBL" id="JBJQOH010000006">
    <property type="protein sequence ID" value="KAL3685352.1"/>
    <property type="molecule type" value="Genomic_DNA"/>
</dbReference>
<gene>
    <name evidence="1" type="ORF">R1sor_003374</name>
</gene>
<accession>A0ABD3H1E9</accession>
<organism evidence="1 2">
    <name type="scientific">Riccia sorocarpa</name>
    <dbReference type="NCBI Taxonomy" id="122646"/>
    <lineage>
        <taxon>Eukaryota</taxon>
        <taxon>Viridiplantae</taxon>
        <taxon>Streptophyta</taxon>
        <taxon>Embryophyta</taxon>
        <taxon>Marchantiophyta</taxon>
        <taxon>Marchantiopsida</taxon>
        <taxon>Marchantiidae</taxon>
        <taxon>Marchantiales</taxon>
        <taxon>Ricciaceae</taxon>
        <taxon>Riccia</taxon>
    </lineage>
</organism>
<dbReference type="Proteomes" id="UP001633002">
    <property type="component" value="Unassembled WGS sequence"/>
</dbReference>
<name>A0ABD3H1E9_9MARC</name>
<protein>
    <submittedName>
        <fullName evidence="1">Uncharacterized protein</fullName>
    </submittedName>
</protein>
<keyword evidence="2" id="KW-1185">Reference proteome</keyword>
<comment type="caution">
    <text evidence="1">The sequence shown here is derived from an EMBL/GenBank/DDBJ whole genome shotgun (WGS) entry which is preliminary data.</text>
</comment>
<dbReference type="AlphaFoldDB" id="A0ABD3H1E9"/>
<evidence type="ECO:0000313" key="1">
    <source>
        <dbReference type="EMBL" id="KAL3685352.1"/>
    </source>
</evidence>